<dbReference type="Proteomes" id="UP000887540">
    <property type="component" value="Unplaced"/>
</dbReference>
<dbReference type="WBParaSite" id="ACRNAN_scaffold1374.g30792.t1">
    <property type="protein sequence ID" value="ACRNAN_scaffold1374.g30792.t1"/>
    <property type="gene ID" value="ACRNAN_scaffold1374.g30792"/>
</dbReference>
<sequence>MLYAHLMRISWKESPRKVNQLIAPNVMVIIMEDEEADLILENGIAEVADGVTIMGGEAVVDIIDGVMETEAITIMDGGNKEINRCSLKCC</sequence>
<protein>
    <submittedName>
        <fullName evidence="2">Uncharacterized protein</fullName>
    </submittedName>
</protein>
<reference evidence="2" key="1">
    <citation type="submission" date="2022-11" db="UniProtKB">
        <authorList>
            <consortium name="WormBaseParasite"/>
        </authorList>
    </citation>
    <scope>IDENTIFICATION</scope>
</reference>
<proteinExistence type="predicted"/>
<name>A0A914CSI1_9BILA</name>
<keyword evidence="1" id="KW-1185">Reference proteome</keyword>
<organism evidence="1 2">
    <name type="scientific">Acrobeloides nanus</name>
    <dbReference type="NCBI Taxonomy" id="290746"/>
    <lineage>
        <taxon>Eukaryota</taxon>
        <taxon>Metazoa</taxon>
        <taxon>Ecdysozoa</taxon>
        <taxon>Nematoda</taxon>
        <taxon>Chromadorea</taxon>
        <taxon>Rhabditida</taxon>
        <taxon>Tylenchina</taxon>
        <taxon>Cephalobomorpha</taxon>
        <taxon>Cephaloboidea</taxon>
        <taxon>Cephalobidae</taxon>
        <taxon>Acrobeloides</taxon>
    </lineage>
</organism>
<accession>A0A914CSI1</accession>
<evidence type="ECO:0000313" key="1">
    <source>
        <dbReference type="Proteomes" id="UP000887540"/>
    </source>
</evidence>
<dbReference type="AlphaFoldDB" id="A0A914CSI1"/>
<evidence type="ECO:0000313" key="2">
    <source>
        <dbReference type="WBParaSite" id="ACRNAN_scaffold1374.g30792.t1"/>
    </source>
</evidence>